<proteinExistence type="predicted"/>
<sequence>MSKQRRARVRQFIFAFYMSGIMSMMMSGVITVINTGLAAGFFARWGSAFLVAWGVAFPLVIFVAPLAGRLTEKTLARLLGDG</sequence>
<dbReference type="OrthoDB" id="8481133at2"/>
<dbReference type="EMBL" id="MSCW01000008">
    <property type="protein sequence ID" value="ONF42883.1"/>
    <property type="molecule type" value="Genomic_DNA"/>
</dbReference>
<dbReference type="RefSeq" id="WP_076725350.1">
    <property type="nucleotide sequence ID" value="NZ_MSCW01000008.1"/>
</dbReference>
<protein>
    <recommendedName>
        <fullName evidence="4">DUF2798 domain-containing protein</fullName>
    </recommendedName>
</protein>
<name>A0A1V2DQG4_9GAMM</name>
<dbReference type="Pfam" id="PF11391">
    <property type="entry name" value="DUF2798"/>
    <property type="match status" value="1"/>
</dbReference>
<evidence type="ECO:0008006" key="4">
    <source>
        <dbReference type="Google" id="ProtNLM"/>
    </source>
</evidence>
<evidence type="ECO:0000256" key="1">
    <source>
        <dbReference type="SAM" id="Phobius"/>
    </source>
</evidence>
<feature type="transmembrane region" description="Helical" evidence="1">
    <location>
        <begin position="12"/>
        <end position="33"/>
    </location>
</feature>
<keyword evidence="1" id="KW-0812">Transmembrane</keyword>
<keyword evidence="3" id="KW-1185">Reference proteome</keyword>
<dbReference type="InterPro" id="IPR021529">
    <property type="entry name" value="DUF2798"/>
</dbReference>
<keyword evidence="1" id="KW-0472">Membrane</keyword>
<feature type="transmembrane region" description="Helical" evidence="1">
    <location>
        <begin position="45"/>
        <end position="67"/>
    </location>
</feature>
<accession>A0A1V2DQG4</accession>
<evidence type="ECO:0000313" key="2">
    <source>
        <dbReference type="EMBL" id="ONF42883.1"/>
    </source>
</evidence>
<dbReference type="AlphaFoldDB" id="A0A1V2DQG4"/>
<evidence type="ECO:0000313" key="3">
    <source>
        <dbReference type="Proteomes" id="UP000189339"/>
    </source>
</evidence>
<gene>
    <name evidence="2" type="ORF">BTO32_14490</name>
</gene>
<comment type="caution">
    <text evidence="2">The sequence shown here is derived from an EMBL/GenBank/DDBJ whole genome shotgun (WGS) entry which is preliminary data.</text>
</comment>
<keyword evidence="1" id="KW-1133">Transmembrane helix</keyword>
<dbReference type="STRING" id="135739.BTO32_14490"/>
<organism evidence="2 3">
    <name type="scientific">Marinobacter lutaoensis</name>
    <dbReference type="NCBI Taxonomy" id="135739"/>
    <lineage>
        <taxon>Bacteria</taxon>
        <taxon>Pseudomonadati</taxon>
        <taxon>Pseudomonadota</taxon>
        <taxon>Gammaproteobacteria</taxon>
        <taxon>Pseudomonadales</taxon>
        <taxon>Marinobacteraceae</taxon>
        <taxon>Marinobacter</taxon>
    </lineage>
</organism>
<dbReference type="Proteomes" id="UP000189339">
    <property type="component" value="Unassembled WGS sequence"/>
</dbReference>
<reference evidence="2 3" key="1">
    <citation type="submission" date="2016-12" db="EMBL/GenBank/DDBJ databases">
        <title>Marinobacter lutaoensis whole genome sequencing.</title>
        <authorList>
            <person name="Verma A."/>
            <person name="Krishnamurthi S."/>
        </authorList>
    </citation>
    <scope>NUCLEOTIDE SEQUENCE [LARGE SCALE GENOMIC DNA]</scope>
    <source>
        <strain evidence="2 3">T5054</strain>
    </source>
</reference>